<evidence type="ECO:0000256" key="1">
    <source>
        <dbReference type="SAM" id="Coils"/>
    </source>
</evidence>
<gene>
    <name evidence="3" type="ORF">DXX99_08820</name>
</gene>
<name>A0A3D8P3N5_9THEO</name>
<comment type="caution">
    <text evidence="3">The sequence shown here is derived from an EMBL/GenBank/DDBJ whole genome shotgun (WGS) entry which is preliminary data.</text>
</comment>
<feature type="region of interest" description="Disordered" evidence="2">
    <location>
        <begin position="61"/>
        <end position="87"/>
    </location>
</feature>
<accession>A0A3D8P3N5</accession>
<feature type="coiled-coil region" evidence="1">
    <location>
        <begin position="123"/>
        <end position="191"/>
    </location>
</feature>
<dbReference type="Proteomes" id="UP000256329">
    <property type="component" value="Unassembled WGS sequence"/>
</dbReference>
<dbReference type="AlphaFoldDB" id="A0A3D8P3N5"/>
<sequence length="240" mass="27025">MLRDYPTITCSEAARKFGAPEGTVSCALFLARHLSPADFDAFLRGELSIDRARERARECLRDGRRSAKPGSLSGEAGAVRTAAGRRLRTEKEMPGLGPEHLQAGKEVFQAEKGFPSGETGAVEEEFRTEREALVRELERLRKEKEQLEEEVRRLSAQRNLLDMDLRRRRPAFELLAKLRKLMLALEKEEAEVAHLAACSDLSGHYLEAQRWLALLERYKRHVETALRGPVVDLDGGHPVA</sequence>
<dbReference type="RefSeq" id="WP_115793123.1">
    <property type="nucleotide sequence ID" value="NZ_QSLN01000015.1"/>
</dbReference>
<reference evidence="3 4" key="1">
    <citation type="submission" date="2018-08" db="EMBL/GenBank/DDBJ databases">
        <title>Form III RuBisCO-mediated autotrophy in Thermodesulfobium bacteria.</title>
        <authorList>
            <person name="Toshchakov S.V."/>
            <person name="Kublanov I.V."/>
            <person name="Frolov E."/>
            <person name="Bonch-Osmolovskaya E.A."/>
            <person name="Tourova T.P."/>
            <person name="Chernych N.A."/>
            <person name="Lebedinsky A.V."/>
        </authorList>
    </citation>
    <scope>NUCLEOTIDE SEQUENCE [LARGE SCALE GENOMIC DNA]</scope>
    <source>
        <strain evidence="3 4">SR</strain>
    </source>
</reference>
<evidence type="ECO:0000313" key="3">
    <source>
        <dbReference type="EMBL" id="RDV81794.1"/>
    </source>
</evidence>
<evidence type="ECO:0000313" key="4">
    <source>
        <dbReference type="Proteomes" id="UP000256329"/>
    </source>
</evidence>
<protein>
    <submittedName>
        <fullName evidence="3">Uncharacterized protein</fullName>
    </submittedName>
</protein>
<proteinExistence type="predicted"/>
<evidence type="ECO:0000256" key="2">
    <source>
        <dbReference type="SAM" id="MobiDB-lite"/>
    </source>
</evidence>
<dbReference type="EMBL" id="QSLN01000015">
    <property type="protein sequence ID" value="RDV81794.1"/>
    <property type="molecule type" value="Genomic_DNA"/>
</dbReference>
<organism evidence="3 4">
    <name type="scientific">Ammonifex thiophilus</name>
    <dbReference type="NCBI Taxonomy" id="444093"/>
    <lineage>
        <taxon>Bacteria</taxon>
        <taxon>Bacillati</taxon>
        <taxon>Bacillota</taxon>
        <taxon>Clostridia</taxon>
        <taxon>Thermoanaerobacterales</taxon>
        <taxon>Thermoanaerobacteraceae</taxon>
        <taxon>Ammonifex</taxon>
    </lineage>
</organism>
<keyword evidence="4" id="KW-1185">Reference proteome</keyword>
<keyword evidence="1" id="KW-0175">Coiled coil</keyword>